<dbReference type="PROSITE" id="PS50846">
    <property type="entry name" value="HMA_2"/>
    <property type="match status" value="1"/>
</dbReference>
<evidence type="ECO:0000313" key="3">
    <source>
        <dbReference type="Proteomes" id="UP001060164"/>
    </source>
</evidence>
<accession>A0ABY5VMG2</accession>
<proteinExistence type="predicted"/>
<evidence type="ECO:0000259" key="1">
    <source>
        <dbReference type="PROSITE" id="PS50846"/>
    </source>
</evidence>
<evidence type="ECO:0000313" key="2">
    <source>
        <dbReference type="EMBL" id="UWP61339.1"/>
    </source>
</evidence>
<dbReference type="Proteomes" id="UP001060164">
    <property type="component" value="Chromosome"/>
</dbReference>
<sequence>MRVLKAEDMHCEKCVERITKSMTAAGLDFKVSLADKTVTIDGCDNCVAKAKEILDDLGFDAEEVTE</sequence>
<organism evidence="2 3">
    <name type="scientific">Ruminococcus gauvreauii</name>
    <dbReference type="NCBI Taxonomy" id="438033"/>
    <lineage>
        <taxon>Bacteria</taxon>
        <taxon>Bacillati</taxon>
        <taxon>Bacillota</taxon>
        <taxon>Clostridia</taxon>
        <taxon>Eubacteriales</taxon>
        <taxon>Oscillospiraceae</taxon>
        <taxon>Ruminococcus</taxon>
    </lineage>
</organism>
<dbReference type="Gene3D" id="3.30.70.100">
    <property type="match status" value="1"/>
</dbReference>
<dbReference type="EMBL" id="CP102290">
    <property type="protein sequence ID" value="UWP61339.1"/>
    <property type="molecule type" value="Genomic_DNA"/>
</dbReference>
<dbReference type="SUPFAM" id="SSF55008">
    <property type="entry name" value="HMA, heavy metal-associated domain"/>
    <property type="match status" value="1"/>
</dbReference>
<dbReference type="InterPro" id="IPR036163">
    <property type="entry name" value="HMA_dom_sf"/>
</dbReference>
<dbReference type="CDD" id="cd00371">
    <property type="entry name" value="HMA"/>
    <property type="match status" value="1"/>
</dbReference>
<name>A0ABY5VMG2_9FIRM</name>
<keyword evidence="3" id="KW-1185">Reference proteome</keyword>
<protein>
    <submittedName>
        <fullName evidence="2">Heavy-metal-associated domain-containing protein</fullName>
    </submittedName>
</protein>
<reference evidence="2" key="1">
    <citation type="journal article" date="2022" name="Cell">
        <title>Design, construction, and in vivo augmentation of a complex gut microbiome.</title>
        <authorList>
            <person name="Cheng A.G."/>
            <person name="Ho P.Y."/>
            <person name="Aranda-Diaz A."/>
            <person name="Jain S."/>
            <person name="Yu F.B."/>
            <person name="Meng X."/>
            <person name="Wang M."/>
            <person name="Iakiviak M."/>
            <person name="Nagashima K."/>
            <person name="Zhao A."/>
            <person name="Murugkar P."/>
            <person name="Patil A."/>
            <person name="Atabakhsh K."/>
            <person name="Weakley A."/>
            <person name="Yan J."/>
            <person name="Brumbaugh A.R."/>
            <person name="Higginbottom S."/>
            <person name="Dimas A."/>
            <person name="Shiver A.L."/>
            <person name="Deutschbauer A."/>
            <person name="Neff N."/>
            <person name="Sonnenburg J.L."/>
            <person name="Huang K.C."/>
            <person name="Fischbach M.A."/>
        </authorList>
    </citation>
    <scope>NUCLEOTIDE SEQUENCE</scope>
    <source>
        <strain evidence="2">DSM 19829</strain>
    </source>
</reference>
<dbReference type="InterPro" id="IPR006121">
    <property type="entry name" value="HMA_dom"/>
</dbReference>
<dbReference type="Pfam" id="PF00403">
    <property type="entry name" value="HMA"/>
    <property type="match status" value="1"/>
</dbReference>
<feature type="domain" description="HMA" evidence="1">
    <location>
        <begin position="1"/>
        <end position="62"/>
    </location>
</feature>
<gene>
    <name evidence="2" type="ORF">NQ502_02590</name>
</gene>